<dbReference type="OrthoDB" id="981660at2"/>
<sequence length="262" mass="30608">MNFNLDNFLFNTPIYTKIKIEETDQNEFEKIVYSYRNINVEGYNPWRKVETTFAISRTLRYADNDFQTNGGFASVEIQCKRYNDIFRYYCLWEPESQILMKVGQFPSVADLHIGEIKQYSKLLNSEKLKEFTRAIGLAANGVGIGSFVYLRRIFEFLIDKAYEKGLAIKTVDESKFQKARMDEKIELLKSYLPSFLVDNRTMYSVLSLGIHQLDENTCLEHFDTLRVGIEIILDEQLDELKKKEKIEAAKKKLQQLKGKIGK</sequence>
<dbReference type="EMBL" id="VBUK01000001">
    <property type="protein sequence ID" value="TLF46907.1"/>
    <property type="molecule type" value="Genomic_DNA"/>
</dbReference>
<keyword evidence="2" id="KW-1185">Reference proteome</keyword>
<dbReference type="Proteomes" id="UP000308382">
    <property type="component" value="Unassembled WGS sequence"/>
</dbReference>
<evidence type="ECO:0000313" key="1">
    <source>
        <dbReference type="EMBL" id="TLF46907.1"/>
    </source>
</evidence>
<protein>
    <submittedName>
        <fullName evidence="1">Short-chain dehydrogenase</fullName>
    </submittedName>
</protein>
<organism evidence="1 2">
    <name type="scientific">Maribacter aurantiacus</name>
    <dbReference type="NCBI Taxonomy" id="1882343"/>
    <lineage>
        <taxon>Bacteria</taxon>
        <taxon>Pseudomonadati</taxon>
        <taxon>Bacteroidota</taxon>
        <taxon>Flavobacteriia</taxon>
        <taxon>Flavobacteriales</taxon>
        <taxon>Flavobacteriaceae</taxon>
        <taxon>Maribacter</taxon>
    </lineage>
</organism>
<accession>A0A5R8MBL8</accession>
<dbReference type="RefSeq" id="WP_138257050.1">
    <property type="nucleotide sequence ID" value="NZ_VBUK01000001.1"/>
</dbReference>
<comment type="caution">
    <text evidence="1">The sequence shown here is derived from an EMBL/GenBank/DDBJ whole genome shotgun (WGS) entry which is preliminary data.</text>
</comment>
<gene>
    <name evidence="1" type="ORF">FEK29_03815</name>
</gene>
<reference evidence="1 2" key="1">
    <citation type="journal article" date="2017" name="Int. J. Syst. Evol. Microbiol.">
        <title>Maripseudobacter aurantiacus gen. nov., sp. nov., a novel member of the family Flavobacteriaceae isolated from a sedimentation basin.</title>
        <authorList>
            <person name="Chen C."/>
            <person name="Su Y."/>
            <person name="Tao T."/>
            <person name="Fu G."/>
            <person name="Zhang C."/>
            <person name="Sun C."/>
            <person name="Zhang X."/>
            <person name="Wu M."/>
        </authorList>
    </citation>
    <scope>NUCLEOTIDE SEQUENCE [LARGE SCALE GENOMIC DNA]</scope>
    <source>
        <strain evidence="2">CDA4</strain>
    </source>
</reference>
<proteinExistence type="predicted"/>
<dbReference type="AlphaFoldDB" id="A0A5R8MBL8"/>
<name>A0A5R8MBL8_9FLAO</name>
<evidence type="ECO:0000313" key="2">
    <source>
        <dbReference type="Proteomes" id="UP000308382"/>
    </source>
</evidence>